<dbReference type="EMBL" id="DSDS01000124">
    <property type="protein sequence ID" value="HET98113.1"/>
    <property type="molecule type" value="Genomic_DNA"/>
</dbReference>
<organism evidence="2">
    <name type="scientific">Desulfurivibrio alkaliphilus</name>
    <dbReference type="NCBI Taxonomy" id="427923"/>
    <lineage>
        <taxon>Bacteria</taxon>
        <taxon>Pseudomonadati</taxon>
        <taxon>Thermodesulfobacteriota</taxon>
        <taxon>Desulfobulbia</taxon>
        <taxon>Desulfobulbales</taxon>
        <taxon>Desulfobulbaceae</taxon>
        <taxon>Desulfurivibrio</taxon>
    </lineage>
</organism>
<keyword evidence="1" id="KW-0732">Signal</keyword>
<feature type="chain" id="PRO_5027543718" description="Tetratricopeptide repeat protein" evidence="1">
    <location>
        <begin position="28"/>
        <end position="66"/>
    </location>
</feature>
<reference evidence="2" key="1">
    <citation type="journal article" date="2020" name="mSystems">
        <title>Genome- and Community-Level Interaction Insights into Carbon Utilization and Element Cycling Functions of Hydrothermarchaeota in Hydrothermal Sediment.</title>
        <authorList>
            <person name="Zhou Z."/>
            <person name="Liu Y."/>
            <person name="Xu W."/>
            <person name="Pan J."/>
            <person name="Luo Z.H."/>
            <person name="Li M."/>
        </authorList>
    </citation>
    <scope>NUCLEOTIDE SEQUENCE [LARGE SCALE GENOMIC DNA]</scope>
    <source>
        <strain evidence="2">SpSt-1224</strain>
    </source>
</reference>
<evidence type="ECO:0008006" key="3">
    <source>
        <dbReference type="Google" id="ProtNLM"/>
    </source>
</evidence>
<dbReference type="Proteomes" id="UP000885986">
    <property type="component" value="Unassembled WGS sequence"/>
</dbReference>
<evidence type="ECO:0000313" key="2">
    <source>
        <dbReference type="EMBL" id="HET98113.1"/>
    </source>
</evidence>
<comment type="caution">
    <text evidence="2">The sequence shown here is derived from an EMBL/GenBank/DDBJ whole genome shotgun (WGS) entry which is preliminary data.</text>
</comment>
<proteinExistence type="predicted"/>
<feature type="signal peptide" evidence="1">
    <location>
        <begin position="1"/>
        <end position="27"/>
    </location>
</feature>
<dbReference type="AlphaFoldDB" id="A0A7C2XPN5"/>
<accession>A0A7C2XPN5</accession>
<evidence type="ECO:0000256" key="1">
    <source>
        <dbReference type="SAM" id="SignalP"/>
    </source>
</evidence>
<feature type="non-terminal residue" evidence="2">
    <location>
        <position position="66"/>
    </location>
</feature>
<name>A0A7C2XPN5_9BACT</name>
<gene>
    <name evidence="2" type="ORF">ENN98_05400</name>
</gene>
<sequence length="66" mass="7303">MLTPHSPRSFPIFLILALLLAALSAGCGNPEQKKQAHYDKGLEYAEKGEHRAAILEFRNAVRIDGK</sequence>
<protein>
    <recommendedName>
        <fullName evidence="3">Tetratricopeptide repeat protein</fullName>
    </recommendedName>
</protein>